<evidence type="ECO:0000313" key="3">
    <source>
        <dbReference type="Proteomes" id="UP000824073"/>
    </source>
</evidence>
<proteinExistence type="predicted"/>
<keyword evidence="1" id="KW-0812">Transmembrane</keyword>
<reference evidence="2" key="1">
    <citation type="submission" date="2020-10" db="EMBL/GenBank/DDBJ databases">
        <authorList>
            <person name="Gilroy R."/>
        </authorList>
    </citation>
    <scope>NUCLEOTIDE SEQUENCE</scope>
    <source>
        <strain evidence="2">CHK191-8634</strain>
    </source>
</reference>
<dbReference type="Proteomes" id="UP000824073">
    <property type="component" value="Unassembled WGS sequence"/>
</dbReference>
<sequence length="339" mass="37361">MNQKEELLLRAIGGIDEELVLNAQPRSERGGRIIWWKKGVLAACLCLLVGLGAVGVHLLRPSQTPGPAADTTAEQGERAAVDVSDLLLQPGEEVFTEDVLYVQTLPVAGRAAEYYQVTTGSRGNELLSESLGEPLENADNWYRLAGHDELQYLILRGENGYSLWEFACFVVWDEEQASEAAQTEDWGEYAWMKDVEFSPYRYDNVLQTVYGITGAQDIVSITVTPNQMDNTDAGKALQREIGTKTIADENDIAALYDVISGITCLGGDHWERIGFNNTNLLEGVRLTRNLTIELADGRTISALKYTAMTNRFYENGGVAYEALSAEDAAAVERILGIER</sequence>
<feature type="transmembrane region" description="Helical" evidence="1">
    <location>
        <begin position="39"/>
        <end position="59"/>
    </location>
</feature>
<keyword evidence="1" id="KW-1133">Transmembrane helix</keyword>
<accession>A0A9D1ITI0</accession>
<reference evidence="2" key="2">
    <citation type="journal article" date="2021" name="PeerJ">
        <title>Extensive microbial diversity within the chicken gut microbiome revealed by metagenomics and culture.</title>
        <authorList>
            <person name="Gilroy R."/>
            <person name="Ravi A."/>
            <person name="Getino M."/>
            <person name="Pursley I."/>
            <person name="Horton D.L."/>
            <person name="Alikhan N.F."/>
            <person name="Baker D."/>
            <person name="Gharbi K."/>
            <person name="Hall N."/>
            <person name="Watson M."/>
            <person name="Adriaenssens E.M."/>
            <person name="Foster-Nyarko E."/>
            <person name="Jarju S."/>
            <person name="Secka A."/>
            <person name="Antonio M."/>
            <person name="Oren A."/>
            <person name="Chaudhuri R.R."/>
            <person name="La Ragione R."/>
            <person name="Hildebrand F."/>
            <person name="Pallen M.J."/>
        </authorList>
    </citation>
    <scope>NUCLEOTIDE SEQUENCE</scope>
    <source>
        <strain evidence="2">CHK191-8634</strain>
    </source>
</reference>
<name>A0A9D1ITI0_9CLOT</name>
<comment type="caution">
    <text evidence="2">The sequence shown here is derived from an EMBL/GenBank/DDBJ whole genome shotgun (WGS) entry which is preliminary data.</text>
</comment>
<evidence type="ECO:0000256" key="1">
    <source>
        <dbReference type="SAM" id="Phobius"/>
    </source>
</evidence>
<keyword evidence="1" id="KW-0472">Membrane</keyword>
<evidence type="ECO:0000313" key="2">
    <source>
        <dbReference type="EMBL" id="HIU43068.1"/>
    </source>
</evidence>
<gene>
    <name evidence="2" type="ORF">IAB67_02090</name>
</gene>
<dbReference type="AlphaFoldDB" id="A0A9D1ITI0"/>
<organism evidence="2 3">
    <name type="scientific">Candidatus Ventrousia excrementavium</name>
    <dbReference type="NCBI Taxonomy" id="2840961"/>
    <lineage>
        <taxon>Bacteria</taxon>
        <taxon>Bacillati</taxon>
        <taxon>Bacillota</taxon>
        <taxon>Clostridia</taxon>
        <taxon>Eubacteriales</taxon>
        <taxon>Clostridiaceae</taxon>
        <taxon>Clostridiaceae incertae sedis</taxon>
        <taxon>Candidatus Ventrousia</taxon>
    </lineage>
</organism>
<dbReference type="EMBL" id="DVMR01000024">
    <property type="protein sequence ID" value="HIU43068.1"/>
    <property type="molecule type" value="Genomic_DNA"/>
</dbReference>
<protein>
    <submittedName>
        <fullName evidence="2">Uncharacterized protein</fullName>
    </submittedName>
</protein>